<keyword evidence="4" id="KW-1185">Reference proteome</keyword>
<feature type="transmembrane region" description="Helical" evidence="2">
    <location>
        <begin position="675"/>
        <end position="695"/>
    </location>
</feature>
<reference evidence="3" key="1">
    <citation type="submission" date="2020-12" db="EMBL/GenBank/DDBJ databases">
        <title>Metabolic potential, ecology and presence of endohyphal bacteria is reflected in genomic diversity of Mucoromycotina.</title>
        <authorList>
            <person name="Muszewska A."/>
            <person name="Okrasinska A."/>
            <person name="Steczkiewicz K."/>
            <person name="Drgas O."/>
            <person name="Orlowska M."/>
            <person name="Perlinska-Lenart U."/>
            <person name="Aleksandrzak-Piekarczyk T."/>
            <person name="Szatraj K."/>
            <person name="Zielenkiewicz U."/>
            <person name="Pilsyk S."/>
            <person name="Malc E."/>
            <person name="Mieczkowski P."/>
            <person name="Kruszewska J.S."/>
            <person name="Biernat P."/>
            <person name="Pawlowska J."/>
        </authorList>
    </citation>
    <scope>NUCLEOTIDE SEQUENCE</scope>
    <source>
        <strain evidence="3">WA0000067209</strain>
    </source>
</reference>
<organism evidence="3 4">
    <name type="scientific">Mortierella isabellina</name>
    <name type="common">Filamentous fungus</name>
    <name type="synonym">Umbelopsis isabellina</name>
    <dbReference type="NCBI Taxonomy" id="91625"/>
    <lineage>
        <taxon>Eukaryota</taxon>
        <taxon>Fungi</taxon>
        <taxon>Fungi incertae sedis</taxon>
        <taxon>Mucoromycota</taxon>
        <taxon>Mucoromycotina</taxon>
        <taxon>Umbelopsidomycetes</taxon>
        <taxon>Umbelopsidales</taxon>
        <taxon>Umbelopsidaceae</taxon>
        <taxon>Umbelopsis</taxon>
    </lineage>
</organism>
<sequence>MTKVDNAKRAWGRVGDDAHTLKDDIGTAVRDSGAAATAGAHKAKQDSSDAWKNVKGHVDEKVHEAHKNVEAAKKARHETAESIHDNAQSLMERAQGLANYVFSIKGNIQNKVDKVKEDLESTKKQNAVPDNSDSWFALRDVIEDRRSQWRSVEDTAEALKKSATDRKNRIEEAILGLPQDAKDEAEKVRNAIADWSRESRDSTKNLVKEVRGDWDKTVDDVSHGFEHAAHDIYDAFEKPSDHHLKLHIHEAINGINKKLAVSQVEMENKYNKLDKELRGKFDTAAFKAGKLKGEYNHLRDDTAHIIRKRRKDAMNQVKQDYDIFVRDARIKLYEAEQALKEYRSAPADKAAEKKKIAEDKIKTLQKNMRSDVKSVTDRANAVLDAADAKVDEAWASALDTVHEAKKGAFNAWGQTKNKVNNAKKDVHHAVDRAHDRAEGVAHHAYEKVHGAYHHATNEIENLVDSSTQAINAFGERVKPGEQYAPVATAWGALFAIWFAFLAIRVWNKRKQAKVWVGDGTLEYMKSMYAPDSVTEVAEYHGETSDSDTQKPSRADSAIDVVNGRRAKRVTRTVVSKTVKNTTATTAQKQASMHEDKQHSLQLYQALTHAVHDLSSYTSTIPFFMIVLAVMEFNGFDWRLLNCIYLSLFFGKLLQSQAGQEYAEEFLGVDQDFGNYLVLAVTGVVSILTIWGLLTLEIPLIARDIFQHLGQLLNPQQS</sequence>
<evidence type="ECO:0000256" key="2">
    <source>
        <dbReference type="SAM" id="Phobius"/>
    </source>
</evidence>
<feature type="transmembrane region" description="Helical" evidence="2">
    <location>
        <begin position="483"/>
        <end position="503"/>
    </location>
</feature>
<dbReference type="PANTHER" id="PTHR35814">
    <property type="match status" value="1"/>
</dbReference>
<dbReference type="EMBL" id="JAEPQZ010000008">
    <property type="protein sequence ID" value="KAG2178247.1"/>
    <property type="molecule type" value="Genomic_DNA"/>
</dbReference>
<keyword evidence="2" id="KW-0472">Membrane</keyword>
<dbReference type="Proteomes" id="UP000654370">
    <property type="component" value="Unassembled WGS sequence"/>
</dbReference>
<gene>
    <name evidence="3" type="ORF">INT43_003500</name>
</gene>
<accession>A0A8H7PQA1</accession>
<protein>
    <submittedName>
        <fullName evidence="3">Uncharacterized protein</fullName>
    </submittedName>
</protein>
<dbReference type="OrthoDB" id="2370982at2759"/>
<keyword evidence="2" id="KW-1133">Transmembrane helix</keyword>
<comment type="caution">
    <text evidence="3">The sequence shown here is derived from an EMBL/GenBank/DDBJ whole genome shotgun (WGS) entry which is preliminary data.</text>
</comment>
<proteinExistence type="predicted"/>
<dbReference type="AlphaFoldDB" id="A0A8H7PQA1"/>
<feature type="transmembrane region" description="Helical" evidence="2">
    <location>
        <begin position="613"/>
        <end position="630"/>
    </location>
</feature>
<name>A0A8H7PQA1_MORIS</name>
<evidence type="ECO:0000256" key="1">
    <source>
        <dbReference type="SAM" id="Coils"/>
    </source>
</evidence>
<dbReference type="PANTHER" id="PTHR35814:SF1">
    <property type="entry name" value="GLUTATHIONE S-TRANSFERASE-RELATED"/>
    <property type="match status" value="1"/>
</dbReference>
<evidence type="ECO:0000313" key="4">
    <source>
        <dbReference type="Proteomes" id="UP000654370"/>
    </source>
</evidence>
<keyword evidence="2" id="KW-0812">Transmembrane</keyword>
<evidence type="ECO:0000313" key="3">
    <source>
        <dbReference type="EMBL" id="KAG2178247.1"/>
    </source>
</evidence>
<keyword evidence="1" id="KW-0175">Coiled coil</keyword>
<feature type="coiled-coil region" evidence="1">
    <location>
        <begin position="325"/>
        <end position="367"/>
    </location>
</feature>